<protein>
    <submittedName>
        <fullName evidence="1">Uncharacterized protein</fullName>
    </submittedName>
</protein>
<evidence type="ECO:0000313" key="2">
    <source>
        <dbReference type="Proteomes" id="UP000019364"/>
    </source>
</evidence>
<proteinExistence type="predicted"/>
<keyword evidence="2" id="KW-1185">Reference proteome</keyword>
<dbReference type="STRING" id="1236976.JCM16418_2072"/>
<sequence>MALEPFEMRIMVNACITRYEIDEVPMNTIINSYNITKDDANLIRSEILERKGEIIFDVE</sequence>
<comment type="caution">
    <text evidence="1">The sequence shown here is derived from an EMBL/GenBank/DDBJ whole genome shotgun (WGS) entry which is preliminary data.</text>
</comment>
<gene>
    <name evidence="1" type="ORF">JCM16418_2072</name>
</gene>
<dbReference type="eggNOG" id="ENOG503061J">
    <property type="taxonomic scope" value="Bacteria"/>
</dbReference>
<dbReference type="RefSeq" id="WP_036648077.1">
    <property type="nucleotide sequence ID" value="NZ_BAVZ01000005.1"/>
</dbReference>
<evidence type="ECO:0000313" key="1">
    <source>
        <dbReference type="EMBL" id="GAF08035.1"/>
    </source>
</evidence>
<reference evidence="1 2" key="1">
    <citation type="journal article" date="2014" name="Genome Announc.">
        <title>Draft Genome Sequence of Paenibacillus pini JCM 16418T, Isolated from the Rhizosphere of Pine Tree.</title>
        <authorList>
            <person name="Yuki M."/>
            <person name="Oshima K."/>
            <person name="Suda W."/>
            <person name="Oshida Y."/>
            <person name="Kitamura K."/>
            <person name="Iida Y."/>
            <person name="Hattori M."/>
            <person name="Ohkuma M."/>
        </authorList>
    </citation>
    <scope>NUCLEOTIDE SEQUENCE [LARGE SCALE GENOMIC DNA]</scope>
    <source>
        <strain evidence="1 2">JCM 16418</strain>
    </source>
</reference>
<dbReference type="Proteomes" id="UP000019364">
    <property type="component" value="Unassembled WGS sequence"/>
</dbReference>
<dbReference type="OrthoDB" id="2662985at2"/>
<dbReference type="AlphaFoldDB" id="W7YAG4"/>
<accession>W7YAG4</accession>
<dbReference type="EMBL" id="BAVZ01000005">
    <property type="protein sequence ID" value="GAF08035.1"/>
    <property type="molecule type" value="Genomic_DNA"/>
</dbReference>
<name>W7YAG4_9BACL</name>
<organism evidence="1 2">
    <name type="scientific">Paenibacillus pini JCM 16418</name>
    <dbReference type="NCBI Taxonomy" id="1236976"/>
    <lineage>
        <taxon>Bacteria</taxon>
        <taxon>Bacillati</taxon>
        <taxon>Bacillota</taxon>
        <taxon>Bacilli</taxon>
        <taxon>Bacillales</taxon>
        <taxon>Paenibacillaceae</taxon>
        <taxon>Paenibacillus</taxon>
    </lineage>
</organism>